<feature type="binding site" description="axial binding residue" evidence="7">
    <location>
        <position position="97"/>
    </location>
    <ligand>
        <name>heme</name>
        <dbReference type="ChEBI" id="CHEBI:30413"/>
    </ligand>
    <ligandPart>
        <name>Fe</name>
        <dbReference type="ChEBI" id="CHEBI:18248"/>
    </ligandPart>
</feature>
<organism evidence="9 10">
    <name type="scientific">Solanum pinnatisectum</name>
    <name type="common">tansyleaf nightshade</name>
    <dbReference type="NCBI Taxonomy" id="50273"/>
    <lineage>
        <taxon>Eukaryota</taxon>
        <taxon>Viridiplantae</taxon>
        <taxon>Streptophyta</taxon>
        <taxon>Embryophyta</taxon>
        <taxon>Tracheophyta</taxon>
        <taxon>Spermatophyta</taxon>
        <taxon>Magnoliopsida</taxon>
        <taxon>eudicotyledons</taxon>
        <taxon>Gunneridae</taxon>
        <taxon>Pentapetalae</taxon>
        <taxon>asterids</taxon>
        <taxon>lamiids</taxon>
        <taxon>Solanales</taxon>
        <taxon>Solanaceae</taxon>
        <taxon>Solanoideae</taxon>
        <taxon>Solaneae</taxon>
        <taxon>Solanum</taxon>
    </lineage>
</organism>
<keyword evidence="3 7" id="KW-0479">Metal-binding</keyword>
<dbReference type="InterPro" id="IPR017972">
    <property type="entry name" value="Cyt_P450_CS"/>
</dbReference>
<dbReference type="AlphaFoldDB" id="A0AAV9L272"/>
<gene>
    <name evidence="9" type="ORF">R3W88_018120</name>
</gene>
<keyword evidence="6" id="KW-0472">Membrane</keyword>
<keyword evidence="8" id="KW-0503">Monooxygenase</keyword>
<comment type="caution">
    <text evidence="9">The sequence shown here is derived from an EMBL/GenBank/DDBJ whole genome shotgun (WGS) entry which is preliminary data.</text>
</comment>
<sequence length="167" mass="19089">MPYLKAVILEGLRRHPPGHFLQPHTVTEEAELNGYVIPKDVPIYFMVADMGLDPQVWKNPLDFNPDRFLSSDDTEAFDIIGNKEIKMMPFGAGRKVCPGYLLALLHLEYFVANLVWHFEWKPVDGNNVDLSEKLEFIVMMKNPLHAHKTNLNELLVNVVCFSFSSSC</sequence>
<dbReference type="GO" id="GO:0020037">
    <property type="term" value="F:heme binding"/>
    <property type="evidence" value="ECO:0007669"/>
    <property type="project" value="InterPro"/>
</dbReference>
<keyword evidence="5 7" id="KW-0408">Iron</keyword>
<evidence type="ECO:0000256" key="3">
    <source>
        <dbReference type="ARBA" id="ARBA00022723"/>
    </source>
</evidence>
<dbReference type="InterPro" id="IPR051103">
    <property type="entry name" value="Plant_metabolite_P450s"/>
</dbReference>
<evidence type="ECO:0000256" key="8">
    <source>
        <dbReference type="RuleBase" id="RU000461"/>
    </source>
</evidence>
<dbReference type="PRINTS" id="PR00465">
    <property type="entry name" value="EP450IV"/>
</dbReference>
<dbReference type="InterPro" id="IPR002403">
    <property type="entry name" value="Cyt_P450_E_grp-IV"/>
</dbReference>
<dbReference type="GO" id="GO:0016020">
    <property type="term" value="C:membrane"/>
    <property type="evidence" value="ECO:0007669"/>
    <property type="project" value="UniProtKB-SubCell"/>
</dbReference>
<keyword evidence="7 8" id="KW-0349">Heme</keyword>
<comment type="subcellular location">
    <subcellularLocation>
        <location evidence="1">Membrane</location>
        <topology evidence="1">Single-pass membrane protein</topology>
    </subcellularLocation>
</comment>
<dbReference type="EMBL" id="JAWPEI010000008">
    <property type="protein sequence ID" value="KAK4719782.1"/>
    <property type="molecule type" value="Genomic_DNA"/>
</dbReference>
<keyword evidence="4" id="KW-1133">Transmembrane helix</keyword>
<dbReference type="InterPro" id="IPR036396">
    <property type="entry name" value="Cyt_P450_sf"/>
</dbReference>
<evidence type="ECO:0008006" key="11">
    <source>
        <dbReference type="Google" id="ProtNLM"/>
    </source>
</evidence>
<protein>
    <recommendedName>
        <fullName evidence="11">Cytochrome P450</fullName>
    </recommendedName>
</protein>
<dbReference type="GO" id="GO:0005506">
    <property type="term" value="F:iron ion binding"/>
    <property type="evidence" value="ECO:0007669"/>
    <property type="project" value="InterPro"/>
</dbReference>
<dbReference type="Pfam" id="PF00067">
    <property type="entry name" value="p450"/>
    <property type="match status" value="1"/>
</dbReference>
<reference evidence="9 10" key="1">
    <citation type="submission" date="2023-10" db="EMBL/GenBank/DDBJ databases">
        <title>Genome-Wide Identification Analysis in wild type Solanum Pinnatisectum Reveals Some Genes Defensing Phytophthora Infestans.</title>
        <authorList>
            <person name="Sun C."/>
        </authorList>
    </citation>
    <scope>NUCLEOTIDE SEQUENCE [LARGE SCALE GENOMIC DNA]</scope>
    <source>
        <strain evidence="9">LQN</strain>
        <tissue evidence="9">Leaf</tissue>
    </source>
</reference>
<evidence type="ECO:0000256" key="4">
    <source>
        <dbReference type="ARBA" id="ARBA00022989"/>
    </source>
</evidence>
<comment type="cofactor">
    <cofactor evidence="7">
        <name>heme</name>
        <dbReference type="ChEBI" id="CHEBI:30413"/>
    </cofactor>
</comment>
<evidence type="ECO:0000256" key="7">
    <source>
        <dbReference type="PIRSR" id="PIRSR602403-1"/>
    </source>
</evidence>
<dbReference type="PROSITE" id="PS00086">
    <property type="entry name" value="CYTOCHROME_P450"/>
    <property type="match status" value="1"/>
</dbReference>
<comment type="similarity">
    <text evidence="8">Belongs to the cytochrome P450 family.</text>
</comment>
<dbReference type="Proteomes" id="UP001311915">
    <property type="component" value="Unassembled WGS sequence"/>
</dbReference>
<dbReference type="PANTHER" id="PTHR24298">
    <property type="entry name" value="FLAVONOID 3'-MONOOXYGENASE-RELATED"/>
    <property type="match status" value="1"/>
</dbReference>
<evidence type="ECO:0000313" key="9">
    <source>
        <dbReference type="EMBL" id="KAK4719782.1"/>
    </source>
</evidence>
<dbReference type="PANTHER" id="PTHR24298:SF920">
    <property type="entry name" value="CYTOCHROME P450 89A2-LIKE"/>
    <property type="match status" value="1"/>
</dbReference>
<dbReference type="SUPFAM" id="SSF48264">
    <property type="entry name" value="Cytochrome P450"/>
    <property type="match status" value="1"/>
</dbReference>
<dbReference type="Gene3D" id="1.10.630.10">
    <property type="entry name" value="Cytochrome P450"/>
    <property type="match status" value="1"/>
</dbReference>
<evidence type="ECO:0000313" key="10">
    <source>
        <dbReference type="Proteomes" id="UP001311915"/>
    </source>
</evidence>
<evidence type="ECO:0000256" key="5">
    <source>
        <dbReference type="ARBA" id="ARBA00023004"/>
    </source>
</evidence>
<evidence type="ECO:0000256" key="1">
    <source>
        <dbReference type="ARBA" id="ARBA00004167"/>
    </source>
</evidence>
<proteinExistence type="inferred from homology"/>
<evidence type="ECO:0000256" key="2">
    <source>
        <dbReference type="ARBA" id="ARBA00022692"/>
    </source>
</evidence>
<name>A0AAV9L272_9SOLN</name>
<keyword evidence="10" id="KW-1185">Reference proteome</keyword>
<dbReference type="InterPro" id="IPR001128">
    <property type="entry name" value="Cyt_P450"/>
</dbReference>
<accession>A0AAV9L272</accession>
<keyword evidence="8" id="KW-0560">Oxidoreductase</keyword>
<evidence type="ECO:0000256" key="6">
    <source>
        <dbReference type="ARBA" id="ARBA00023136"/>
    </source>
</evidence>
<keyword evidence="2" id="KW-0812">Transmembrane</keyword>
<dbReference type="GO" id="GO:0016709">
    <property type="term" value="F:oxidoreductase activity, acting on paired donors, with incorporation or reduction of molecular oxygen, NAD(P)H as one donor, and incorporation of one atom of oxygen"/>
    <property type="evidence" value="ECO:0007669"/>
    <property type="project" value="TreeGrafter"/>
</dbReference>